<gene>
    <name evidence="1" type="ORF">KC01_LOCUS7352</name>
</gene>
<protein>
    <submittedName>
        <fullName evidence="1">Uncharacterized protein</fullName>
    </submittedName>
</protein>
<evidence type="ECO:0000313" key="2">
    <source>
        <dbReference type="Proteomes" id="UP001497482"/>
    </source>
</evidence>
<dbReference type="Proteomes" id="UP001497482">
    <property type="component" value="Chromosome 12"/>
</dbReference>
<keyword evidence="2" id="KW-1185">Reference proteome</keyword>
<dbReference type="AlphaFoldDB" id="A0AAV2JKT4"/>
<proteinExistence type="predicted"/>
<reference evidence="1 2" key="1">
    <citation type="submission" date="2024-04" db="EMBL/GenBank/DDBJ databases">
        <authorList>
            <person name="Waldvogel A.-M."/>
            <person name="Schoenle A."/>
        </authorList>
    </citation>
    <scope>NUCLEOTIDE SEQUENCE [LARGE SCALE GENOMIC DNA]</scope>
</reference>
<name>A0AAV2JKT4_KNICA</name>
<evidence type="ECO:0000313" key="1">
    <source>
        <dbReference type="EMBL" id="CAL1575874.1"/>
    </source>
</evidence>
<organism evidence="1 2">
    <name type="scientific">Knipowitschia caucasica</name>
    <name type="common">Caucasian dwarf goby</name>
    <name type="synonym">Pomatoschistus caucasicus</name>
    <dbReference type="NCBI Taxonomy" id="637954"/>
    <lineage>
        <taxon>Eukaryota</taxon>
        <taxon>Metazoa</taxon>
        <taxon>Chordata</taxon>
        <taxon>Craniata</taxon>
        <taxon>Vertebrata</taxon>
        <taxon>Euteleostomi</taxon>
        <taxon>Actinopterygii</taxon>
        <taxon>Neopterygii</taxon>
        <taxon>Teleostei</taxon>
        <taxon>Neoteleostei</taxon>
        <taxon>Acanthomorphata</taxon>
        <taxon>Gobiaria</taxon>
        <taxon>Gobiiformes</taxon>
        <taxon>Gobioidei</taxon>
        <taxon>Gobiidae</taxon>
        <taxon>Gobiinae</taxon>
        <taxon>Knipowitschia</taxon>
    </lineage>
</organism>
<accession>A0AAV2JKT4</accession>
<dbReference type="EMBL" id="OZ035834">
    <property type="protein sequence ID" value="CAL1575874.1"/>
    <property type="molecule type" value="Genomic_DNA"/>
</dbReference>
<sequence length="146" mass="15753">MSHLDNAAESEAVGLSLTGAAQMKFSAELRRLILPHNSLLQSAPLAPPLHSTTPFLCVLRLDLALSLLLIVHSQFGSSASALEPHASSPTHPSCIWNKSCAADNVRDTSTQNFSAIHPCCNKTIVMEQIKVGQTQKCELKVEHKSD</sequence>